<feature type="transmembrane region" description="Helical" evidence="2">
    <location>
        <begin position="300"/>
        <end position="320"/>
    </location>
</feature>
<reference evidence="4 5" key="1">
    <citation type="submission" date="2018-06" db="EMBL/GenBank/DDBJ databases">
        <title>Genomic Encyclopedia of Type Strains, Phase IV (KMG-IV): sequencing the most valuable type-strain genomes for metagenomic binning, comparative biology and taxonomic classification.</title>
        <authorList>
            <person name="Goeker M."/>
        </authorList>
    </citation>
    <scope>NUCLEOTIDE SEQUENCE [LARGE SCALE GENOMIC DNA]</scope>
    <source>
        <strain evidence="4 5">DSM 24032</strain>
    </source>
</reference>
<feature type="transmembrane region" description="Helical" evidence="2">
    <location>
        <begin position="256"/>
        <end position="279"/>
    </location>
</feature>
<feature type="transmembrane region" description="Helical" evidence="2">
    <location>
        <begin position="326"/>
        <end position="345"/>
    </location>
</feature>
<gene>
    <name evidence="4" type="ORF">DFR28_10549</name>
</gene>
<dbReference type="InParanoid" id="A0A395JG62"/>
<keyword evidence="3" id="KW-0732">Signal</keyword>
<feature type="signal peptide" evidence="3">
    <location>
        <begin position="1"/>
        <end position="20"/>
    </location>
</feature>
<organism evidence="4 5">
    <name type="scientific">Arenicella xantha</name>
    <dbReference type="NCBI Taxonomy" id="644221"/>
    <lineage>
        <taxon>Bacteria</taxon>
        <taxon>Pseudomonadati</taxon>
        <taxon>Pseudomonadota</taxon>
        <taxon>Gammaproteobacteria</taxon>
        <taxon>Arenicellales</taxon>
        <taxon>Arenicellaceae</taxon>
        <taxon>Arenicella</taxon>
    </lineage>
</organism>
<keyword evidence="2" id="KW-0812">Transmembrane</keyword>
<comment type="caution">
    <text evidence="4">The sequence shown here is derived from an EMBL/GenBank/DDBJ whole genome shotgun (WGS) entry which is preliminary data.</text>
</comment>
<dbReference type="InterPro" id="IPR011066">
    <property type="entry name" value="MscS_channel_C_sf"/>
</dbReference>
<evidence type="ECO:0000256" key="2">
    <source>
        <dbReference type="SAM" id="Phobius"/>
    </source>
</evidence>
<proteinExistence type="predicted"/>
<keyword evidence="1" id="KW-0175">Coiled coil</keyword>
<keyword evidence="2" id="KW-1133">Transmembrane helix</keyword>
<feature type="chain" id="PRO_5017403811" evidence="3">
    <location>
        <begin position="21"/>
        <end position="587"/>
    </location>
</feature>
<dbReference type="Proteomes" id="UP000253083">
    <property type="component" value="Unassembled WGS sequence"/>
</dbReference>
<evidence type="ECO:0000256" key="1">
    <source>
        <dbReference type="SAM" id="Coils"/>
    </source>
</evidence>
<evidence type="ECO:0000256" key="3">
    <source>
        <dbReference type="SAM" id="SignalP"/>
    </source>
</evidence>
<evidence type="ECO:0000313" key="4">
    <source>
        <dbReference type="EMBL" id="RBP48711.1"/>
    </source>
</evidence>
<keyword evidence="5" id="KW-1185">Reference proteome</keyword>
<protein>
    <submittedName>
        <fullName evidence="4">Small-conductance mechanosensitive channel</fullName>
    </submittedName>
</protein>
<feature type="coiled-coil region" evidence="1">
    <location>
        <begin position="164"/>
        <end position="191"/>
    </location>
</feature>
<dbReference type="OrthoDB" id="227003at2"/>
<dbReference type="GO" id="GO:0016020">
    <property type="term" value="C:membrane"/>
    <property type="evidence" value="ECO:0007669"/>
    <property type="project" value="InterPro"/>
</dbReference>
<dbReference type="AlphaFoldDB" id="A0A395JG62"/>
<dbReference type="Gene3D" id="3.30.70.100">
    <property type="match status" value="1"/>
</dbReference>
<accession>A0A395JG62</accession>
<sequence length="587" mass="66005">MIKLTYSFVCALVFSTVVLAASAQSVESTQTPKVDEAVKDLPPVVLSDQERQEKIEAELSAEAVAQLADIQESLKLKIAERKNLRAAVRAAGDTVSDELANALAAIDSEISLLEETFEQIAIGGVDLSAFGVQEEKFDWREELVTIVKPLLENIKDLTEKPRKIENLRRIIEEKEAAAVASEEALASIERLQAKAESKSVLAELAKIEKDWASRRDDLHRAVQLAEYQLNNLEGKDVNWFELVQSAASDFVSGRGLTLLLVLIVAVIIWAVMRFLLWLVRARTVGKADRSTKTHYRLAAYGYKIFTVILIAVGSMMVLYFRQDLLLLAIVVVVFIGAALALKNLLPRYVAESRLLLNIGSVRERERLMYEGVPYQVLNINMYTRLANPEIKGALRLPLYRLHDMVSRPVIGDTSWFPSSQGDWVLDDDDDPLQVVEQTIETVKLRDMNATTFLMPTAEYYAAKYRNLSKPDGFRVAIVFGVDYELQSTSSDEISELFRAGVEGSVAGKKFEADMINVDADFHSAGDSSLNYVVFAWFKPESARYYNRIKRHLWKSCVDVCNQQGWSIPFPQLTVHQPNLRSHQTHND</sequence>
<evidence type="ECO:0000313" key="5">
    <source>
        <dbReference type="Proteomes" id="UP000253083"/>
    </source>
</evidence>
<keyword evidence="2" id="KW-0472">Membrane</keyword>
<dbReference type="EMBL" id="QNRT01000005">
    <property type="protein sequence ID" value="RBP48711.1"/>
    <property type="molecule type" value="Genomic_DNA"/>
</dbReference>
<name>A0A395JG62_9GAMM</name>
<dbReference type="RefSeq" id="WP_113955314.1">
    <property type="nucleotide sequence ID" value="NZ_QNRT01000005.1"/>
</dbReference>
<dbReference type="SUPFAM" id="SSF82689">
    <property type="entry name" value="Mechanosensitive channel protein MscS (YggB), C-terminal domain"/>
    <property type="match status" value="1"/>
</dbReference>